<dbReference type="InterPro" id="IPR002372">
    <property type="entry name" value="PQQ_rpt_dom"/>
</dbReference>
<dbReference type="Gene3D" id="2.130.10.10">
    <property type="entry name" value="YVTN repeat-like/Quinoprotein amine dehydrogenase"/>
    <property type="match status" value="2"/>
</dbReference>
<dbReference type="EMBL" id="QLLL01000008">
    <property type="protein sequence ID" value="RAJ00278.1"/>
    <property type="molecule type" value="Genomic_DNA"/>
</dbReference>
<comment type="caution">
    <text evidence="3">The sequence shown here is derived from an EMBL/GenBank/DDBJ whole genome shotgun (WGS) entry which is preliminary data.</text>
</comment>
<sequence>MLSTTKKLSNKDISNNNGAGKPCSAPHLVPRMKMLLLALLTQVQAHLPMRNDSMQTLQTRWQFSTKDQIRTTPFIIGETIYVGGNDGILYALDKNNGHVRWQKNLQAPIKSDIVGEGKTLYIYTTKGTVYAIQADKGDVTWQVPGEAEKEMDAWDYYTASPAIHPQYIIVGRGNGKVQAIQKQTGKIAWTYDTKAMIHASPIVQDSAVYVGNYKGQLLQIQTHTGKPGWTFQTIGDRHFPAGEIQRAPLLKDGILYFGSRDYNIYAVSASSGRGIWNMKELGSWVIATPTIVDKTMFVGTSDTHRFYALQDGDGSLKWKLPLNMRVYGSAVVQNGTVYFGCFNGKLIGADQQTGKMNYVFQTQGSKANYATVFGPDDHFKPGFELYSDNTPDAEQKILALGAILSTPVVDGKTMYVTSTDGNIYAVALP</sequence>
<dbReference type="PANTHER" id="PTHR34512:SF30">
    <property type="entry name" value="OUTER MEMBRANE PROTEIN ASSEMBLY FACTOR BAMB"/>
    <property type="match status" value="1"/>
</dbReference>
<dbReference type="InterPro" id="IPR015943">
    <property type="entry name" value="WD40/YVTN_repeat-like_dom_sf"/>
</dbReference>
<proteinExistence type="predicted"/>
<organism evidence="3 4">
    <name type="scientific">Chitinophaga skermanii</name>
    <dbReference type="NCBI Taxonomy" id="331697"/>
    <lineage>
        <taxon>Bacteria</taxon>
        <taxon>Pseudomonadati</taxon>
        <taxon>Bacteroidota</taxon>
        <taxon>Chitinophagia</taxon>
        <taxon>Chitinophagales</taxon>
        <taxon>Chitinophagaceae</taxon>
        <taxon>Chitinophaga</taxon>
    </lineage>
</organism>
<accession>A0A327Q8Z2</accession>
<dbReference type="AlphaFoldDB" id="A0A327Q8Z2"/>
<feature type="domain" description="Pyrrolo-quinoline quinone repeat" evidence="2">
    <location>
        <begin position="59"/>
        <end position="277"/>
    </location>
</feature>
<keyword evidence="4" id="KW-1185">Reference proteome</keyword>
<dbReference type="SUPFAM" id="SSF50998">
    <property type="entry name" value="Quinoprotein alcohol dehydrogenase-like"/>
    <property type="match status" value="2"/>
</dbReference>
<evidence type="ECO:0000259" key="2">
    <source>
        <dbReference type="Pfam" id="PF13360"/>
    </source>
</evidence>
<gene>
    <name evidence="3" type="ORF">LX64_03980</name>
</gene>
<name>A0A327Q8Z2_9BACT</name>
<feature type="region of interest" description="Disordered" evidence="1">
    <location>
        <begin position="1"/>
        <end position="24"/>
    </location>
</feature>
<reference evidence="3 4" key="1">
    <citation type="submission" date="2018-06" db="EMBL/GenBank/DDBJ databases">
        <title>Genomic Encyclopedia of Archaeal and Bacterial Type Strains, Phase II (KMG-II): from individual species to whole genera.</title>
        <authorList>
            <person name="Goeker M."/>
        </authorList>
    </citation>
    <scope>NUCLEOTIDE SEQUENCE [LARGE SCALE GENOMIC DNA]</scope>
    <source>
        <strain evidence="3 4">DSM 23857</strain>
    </source>
</reference>
<dbReference type="InterPro" id="IPR018391">
    <property type="entry name" value="PQQ_b-propeller_rpt"/>
</dbReference>
<dbReference type="SMART" id="SM00564">
    <property type="entry name" value="PQQ"/>
    <property type="match status" value="8"/>
</dbReference>
<feature type="compositionally biased region" description="Polar residues" evidence="1">
    <location>
        <begin position="1"/>
        <end position="18"/>
    </location>
</feature>
<evidence type="ECO:0000313" key="4">
    <source>
        <dbReference type="Proteomes" id="UP000249547"/>
    </source>
</evidence>
<evidence type="ECO:0000256" key="1">
    <source>
        <dbReference type="SAM" id="MobiDB-lite"/>
    </source>
</evidence>
<dbReference type="Proteomes" id="UP000249547">
    <property type="component" value="Unassembled WGS sequence"/>
</dbReference>
<evidence type="ECO:0000313" key="3">
    <source>
        <dbReference type="EMBL" id="RAJ00278.1"/>
    </source>
</evidence>
<protein>
    <submittedName>
        <fullName evidence="3">Outer membrane protein assembly factor BamB</fullName>
    </submittedName>
</protein>
<dbReference type="PANTHER" id="PTHR34512">
    <property type="entry name" value="CELL SURFACE PROTEIN"/>
    <property type="match status" value="1"/>
</dbReference>
<dbReference type="InterPro" id="IPR011047">
    <property type="entry name" value="Quinoprotein_ADH-like_sf"/>
</dbReference>
<dbReference type="Pfam" id="PF13360">
    <property type="entry name" value="PQQ_2"/>
    <property type="match status" value="1"/>
</dbReference>